<dbReference type="PATRIC" id="fig|688269.3.peg.643"/>
<dbReference type="PANTHER" id="PTHR36112:SF1">
    <property type="entry name" value="RIBOSOMAL RNA SMALL SUBUNIT METHYLTRANSFERASE J"/>
    <property type="match status" value="1"/>
</dbReference>
<keyword evidence="2" id="KW-1185">Reference proteome</keyword>
<dbReference type="InterPro" id="IPR007536">
    <property type="entry name" value="16SrRNA_methylTrfase_J"/>
</dbReference>
<evidence type="ECO:0000313" key="2">
    <source>
        <dbReference type="Proteomes" id="UP000006804"/>
    </source>
</evidence>
<accession>F7YXR3</accession>
<dbReference type="Proteomes" id="UP000006804">
    <property type="component" value="Chromosome"/>
</dbReference>
<evidence type="ECO:0008006" key="3">
    <source>
        <dbReference type="Google" id="ProtNLM"/>
    </source>
</evidence>
<dbReference type="GO" id="GO:0008990">
    <property type="term" value="F:rRNA (guanine-N2-)-methyltransferase activity"/>
    <property type="evidence" value="ECO:0007669"/>
    <property type="project" value="InterPro"/>
</dbReference>
<reference evidence="1 2" key="1">
    <citation type="submission" date="2010-11" db="EMBL/GenBank/DDBJ databases">
        <title>The complete genome of Thermotoga thermarum DSM 5069.</title>
        <authorList>
            <consortium name="US DOE Joint Genome Institute (JGI-PGF)"/>
            <person name="Lucas S."/>
            <person name="Copeland A."/>
            <person name="Lapidus A."/>
            <person name="Bruce D."/>
            <person name="Goodwin L."/>
            <person name="Pitluck S."/>
            <person name="Kyrpides N."/>
            <person name="Mavromatis K."/>
            <person name="Ivanova N."/>
            <person name="Zeytun A."/>
            <person name="Brettin T."/>
            <person name="Detter J.C."/>
            <person name="Tapia R."/>
            <person name="Han C."/>
            <person name="Land M."/>
            <person name="Hauser L."/>
            <person name="Markowitz V."/>
            <person name="Cheng J.-F."/>
            <person name="Hugenholtz P."/>
            <person name="Woyke T."/>
            <person name="Wu D."/>
            <person name="Spring S."/>
            <person name="Schroeder M."/>
            <person name="Brambilla E."/>
            <person name="Klenk H.-P."/>
            <person name="Eisen J.A."/>
        </authorList>
    </citation>
    <scope>NUCLEOTIDE SEQUENCE [LARGE SCALE GENOMIC DNA]</scope>
    <source>
        <strain evidence="1 2">DSM 5069</strain>
    </source>
</reference>
<protein>
    <recommendedName>
        <fullName evidence="3">Methyltransferase</fullName>
    </recommendedName>
</protein>
<dbReference type="KEGG" id="tta:Theth_0620"/>
<proteinExistence type="predicted"/>
<dbReference type="OrthoDB" id="1653798at2"/>
<dbReference type="eggNOG" id="COG4123">
    <property type="taxonomic scope" value="Bacteria"/>
</dbReference>
<dbReference type="AlphaFoldDB" id="F7YXR3"/>
<dbReference type="SUPFAM" id="SSF53335">
    <property type="entry name" value="S-adenosyl-L-methionine-dependent methyltransferases"/>
    <property type="match status" value="1"/>
</dbReference>
<dbReference type="STRING" id="688269.Theth_0620"/>
<organism evidence="1 2">
    <name type="scientific">Pseudothermotoga thermarum DSM 5069</name>
    <dbReference type="NCBI Taxonomy" id="688269"/>
    <lineage>
        <taxon>Bacteria</taxon>
        <taxon>Thermotogati</taxon>
        <taxon>Thermotogota</taxon>
        <taxon>Thermotogae</taxon>
        <taxon>Thermotogales</taxon>
        <taxon>Thermotogaceae</taxon>
        <taxon>Pseudothermotoga</taxon>
    </lineage>
</organism>
<dbReference type="CDD" id="cd02440">
    <property type="entry name" value="AdoMet_MTases"/>
    <property type="match status" value="1"/>
</dbReference>
<dbReference type="EMBL" id="CP002351">
    <property type="protein sequence ID" value="AEH50707.1"/>
    <property type="molecule type" value="Genomic_DNA"/>
</dbReference>
<dbReference type="InterPro" id="IPR029063">
    <property type="entry name" value="SAM-dependent_MTases_sf"/>
</dbReference>
<dbReference type="Gene3D" id="3.40.50.150">
    <property type="entry name" value="Vaccinia Virus protein VP39"/>
    <property type="match status" value="1"/>
</dbReference>
<sequence>MIFVTTSHHPEAYQVEQAIKLAKELGVPYLSRRRNPNLLEKLDDDYCYVVEKDRVVVKWRGGCLFFHPSIAKVRMRNIRNGLKDHLIECLELVGNEVILDTTLGLASEAILMAAFLPNGKVVGLEASVPIYIVVREGLKNYKAKEDWINEAMKRIEVINADFRKFIANSPDNSFDIVYCDPMFENPVFESSSMNPLRIFAKYDTVTQKDVDEMLRVARKKVVLKAHQEDTLFKRIKVHRLVGSKRSKVLYGVIEKEW</sequence>
<gene>
    <name evidence="1" type="ORF">Theth_0620</name>
</gene>
<dbReference type="Pfam" id="PF04445">
    <property type="entry name" value="SAM_MT"/>
    <property type="match status" value="1"/>
</dbReference>
<name>F7YXR3_9THEM</name>
<dbReference type="HOGENOM" id="CLU_093128_0_0_0"/>
<evidence type="ECO:0000313" key="1">
    <source>
        <dbReference type="EMBL" id="AEH50707.1"/>
    </source>
</evidence>
<dbReference type="PANTHER" id="PTHR36112">
    <property type="entry name" value="RIBOSOMAL RNA SMALL SUBUNIT METHYLTRANSFERASE J"/>
    <property type="match status" value="1"/>
</dbReference>
<dbReference type="RefSeq" id="WP_013931930.1">
    <property type="nucleotide sequence ID" value="NC_015707.1"/>
</dbReference>